<dbReference type="InterPro" id="IPR036259">
    <property type="entry name" value="MFS_trans_sf"/>
</dbReference>
<dbReference type="Gene3D" id="1.20.1250.20">
    <property type="entry name" value="MFS general substrate transporter like domains"/>
    <property type="match status" value="1"/>
</dbReference>
<keyword evidence="2" id="KW-1003">Cell membrane</keyword>
<evidence type="ECO:0000256" key="1">
    <source>
        <dbReference type="ARBA" id="ARBA00004651"/>
    </source>
</evidence>
<evidence type="ECO:0000256" key="4">
    <source>
        <dbReference type="ARBA" id="ARBA00022989"/>
    </source>
</evidence>
<protein>
    <submittedName>
        <fullName evidence="7">MFS transporter</fullName>
    </submittedName>
</protein>
<dbReference type="SUPFAM" id="SSF103473">
    <property type="entry name" value="MFS general substrate transporter"/>
    <property type="match status" value="1"/>
</dbReference>
<gene>
    <name evidence="7" type="ORF">FH608_029800</name>
</gene>
<reference evidence="7 8" key="1">
    <citation type="submission" date="2019-10" db="EMBL/GenBank/DDBJ databases">
        <title>Nonomuraea sp. nov., isolated from Phyllanthus amarus.</title>
        <authorList>
            <person name="Klykleung N."/>
            <person name="Tanasupawat S."/>
        </authorList>
    </citation>
    <scope>NUCLEOTIDE SEQUENCE [LARGE SCALE GENOMIC DNA]</scope>
    <source>
        <strain evidence="7 8">PA1-10</strain>
    </source>
</reference>
<dbReference type="PANTHER" id="PTHR23513">
    <property type="entry name" value="INTEGRAL MEMBRANE EFFLUX PROTEIN-RELATED"/>
    <property type="match status" value="1"/>
</dbReference>
<accession>A0A5C4W1R2</accession>
<dbReference type="Pfam" id="PF07690">
    <property type="entry name" value="MFS_1"/>
    <property type="match status" value="1"/>
</dbReference>
<evidence type="ECO:0000256" key="2">
    <source>
        <dbReference type="ARBA" id="ARBA00022475"/>
    </source>
</evidence>
<evidence type="ECO:0000259" key="6">
    <source>
        <dbReference type="PROSITE" id="PS50850"/>
    </source>
</evidence>
<keyword evidence="8" id="KW-1185">Reference proteome</keyword>
<evidence type="ECO:0000256" key="5">
    <source>
        <dbReference type="ARBA" id="ARBA00023136"/>
    </source>
</evidence>
<dbReference type="EMBL" id="VDLX02000012">
    <property type="protein sequence ID" value="KAB8191456.1"/>
    <property type="molecule type" value="Genomic_DNA"/>
</dbReference>
<keyword evidence="5" id="KW-0472">Membrane</keyword>
<accession>A0A5P9Z456</accession>
<dbReference type="GO" id="GO:0005886">
    <property type="term" value="C:plasma membrane"/>
    <property type="evidence" value="ECO:0007669"/>
    <property type="project" value="UniProtKB-SubCell"/>
</dbReference>
<dbReference type="OrthoDB" id="4528313at2"/>
<evidence type="ECO:0000313" key="8">
    <source>
        <dbReference type="Proteomes" id="UP000312512"/>
    </source>
</evidence>
<evidence type="ECO:0000313" key="7">
    <source>
        <dbReference type="EMBL" id="KAB8191456.1"/>
    </source>
</evidence>
<comment type="caution">
    <text evidence="7">The sequence shown here is derived from an EMBL/GenBank/DDBJ whole genome shotgun (WGS) entry which is preliminary data.</text>
</comment>
<dbReference type="RefSeq" id="WP_139633957.1">
    <property type="nucleotide sequence ID" value="NZ_CP045572.1"/>
</dbReference>
<dbReference type="InterPro" id="IPR011701">
    <property type="entry name" value="MFS"/>
</dbReference>
<keyword evidence="3" id="KW-0812">Transmembrane</keyword>
<dbReference type="InterPro" id="IPR020846">
    <property type="entry name" value="MFS_dom"/>
</dbReference>
<organism evidence="7 8">
    <name type="scientific">Nonomuraea phyllanthi</name>
    <dbReference type="NCBI Taxonomy" id="2219224"/>
    <lineage>
        <taxon>Bacteria</taxon>
        <taxon>Bacillati</taxon>
        <taxon>Actinomycetota</taxon>
        <taxon>Actinomycetes</taxon>
        <taxon>Streptosporangiales</taxon>
        <taxon>Streptosporangiaceae</taxon>
        <taxon>Nonomuraea</taxon>
    </lineage>
</organism>
<dbReference type="PROSITE" id="PS50850">
    <property type="entry name" value="MFS"/>
    <property type="match status" value="1"/>
</dbReference>
<feature type="domain" description="Major facilitator superfamily (MFS) profile" evidence="6">
    <location>
        <begin position="1"/>
        <end position="199"/>
    </location>
</feature>
<name>A0A5C4W1R2_9ACTN</name>
<comment type="subcellular location">
    <subcellularLocation>
        <location evidence="1">Cell membrane</location>
        <topology evidence="1">Multi-pass membrane protein</topology>
    </subcellularLocation>
</comment>
<keyword evidence="4" id="KW-1133">Transmembrane helix</keyword>
<evidence type="ECO:0000256" key="3">
    <source>
        <dbReference type="ARBA" id="ARBA00022692"/>
    </source>
</evidence>
<dbReference type="Proteomes" id="UP000312512">
    <property type="component" value="Unassembled WGS sequence"/>
</dbReference>
<dbReference type="CDD" id="cd06173">
    <property type="entry name" value="MFS_MefA_like"/>
    <property type="match status" value="1"/>
</dbReference>
<dbReference type="AlphaFoldDB" id="A0A5C4W1R2"/>
<sequence>MHSYLSDLGLLRDRRFALLASARTIAVLGAAFAPVALAFGILDLPGATASTLSAVLTAESVPMIAFILFGGVLADRFSRKWVLMTGDVLMAAGYWGLAVMLLTGWTPLPALCVAAALSGVATAIAFPALTGIIPEVVPLEQLQAGNALIGLGSNAARVAGAVLGGGAVVLFGGGWALAVGGAMFAVAGLLIALLPRARHASVPDPATVPEPTALPGSAAVPGSPAFSETAAVHEPAALPDVTAVPGPAALPDAAVPGAAAVPEADAAGSPQEGGRQSVLVDLRDGWREFSSRQWIWVVVAQFSLIVMAIQAGHGVLGPLLAKESMGGPGAWSAFLAGEAVGTIVGVLTAMRLRARRPILVAVLLCLPVALPYVLLGVDAPLWAIVIGAFVLGVCFDVFGVLWQTTMQREIPGESLSRVSSYDMLGSLMFGPIGLLLAGRTAEWFGTEESLIGCAVIILVSTLAALLAPGVRNLRAPGDAPEKAPQGVPASG</sequence>
<dbReference type="GO" id="GO:0022857">
    <property type="term" value="F:transmembrane transporter activity"/>
    <property type="evidence" value="ECO:0007669"/>
    <property type="project" value="InterPro"/>
</dbReference>
<proteinExistence type="predicted"/>
<dbReference type="PANTHER" id="PTHR23513:SF11">
    <property type="entry name" value="STAPHYLOFERRIN A TRANSPORTER"/>
    <property type="match status" value="1"/>
</dbReference>